<keyword evidence="2 3" id="KW-0378">Hydrolase</keyword>
<proteinExistence type="inferred from homology"/>
<comment type="cofactor">
    <cofactor evidence="1">
        <name>Mg(2+)</name>
        <dbReference type="ChEBI" id="CHEBI:18420"/>
    </cofactor>
</comment>
<evidence type="ECO:0000313" key="6">
    <source>
        <dbReference type="Proteomes" id="UP001161422"/>
    </source>
</evidence>
<name>A0AA37RW96_9GAMM</name>
<organism evidence="5 6">
    <name type="scientific">Paraferrimonas sedimenticola</name>
    <dbReference type="NCBI Taxonomy" id="375674"/>
    <lineage>
        <taxon>Bacteria</taxon>
        <taxon>Pseudomonadati</taxon>
        <taxon>Pseudomonadota</taxon>
        <taxon>Gammaproteobacteria</taxon>
        <taxon>Alteromonadales</taxon>
        <taxon>Ferrimonadaceae</taxon>
        <taxon>Paraferrimonas</taxon>
    </lineage>
</organism>
<reference evidence="5" key="2">
    <citation type="submission" date="2023-01" db="EMBL/GenBank/DDBJ databases">
        <title>Draft genome sequence of Paraferrimonas sedimenticola strain NBRC 101628.</title>
        <authorList>
            <person name="Sun Q."/>
            <person name="Mori K."/>
        </authorList>
    </citation>
    <scope>NUCLEOTIDE SEQUENCE</scope>
    <source>
        <strain evidence="5">NBRC 101628</strain>
    </source>
</reference>
<evidence type="ECO:0000259" key="4">
    <source>
        <dbReference type="PROSITE" id="PS51462"/>
    </source>
</evidence>
<keyword evidence="6" id="KW-1185">Reference proteome</keyword>
<dbReference type="InterPro" id="IPR020084">
    <property type="entry name" value="NUDIX_hydrolase_CS"/>
</dbReference>
<dbReference type="GO" id="GO:0004081">
    <property type="term" value="F:bis(5'-nucleosyl)-tetraphosphatase (asymmetrical) activity"/>
    <property type="evidence" value="ECO:0007669"/>
    <property type="project" value="TreeGrafter"/>
</dbReference>
<dbReference type="PROSITE" id="PS00893">
    <property type="entry name" value="NUDIX_BOX"/>
    <property type="match status" value="1"/>
</dbReference>
<gene>
    <name evidence="5" type="primary">nudE</name>
    <name evidence="5" type="ORF">GCM10007895_12180</name>
</gene>
<dbReference type="PRINTS" id="PR00502">
    <property type="entry name" value="NUDIXFAMILY"/>
</dbReference>
<dbReference type="InterPro" id="IPR015797">
    <property type="entry name" value="NUDIX_hydrolase-like_dom_sf"/>
</dbReference>
<dbReference type="GO" id="GO:0006754">
    <property type="term" value="P:ATP biosynthetic process"/>
    <property type="evidence" value="ECO:0007669"/>
    <property type="project" value="TreeGrafter"/>
</dbReference>
<dbReference type="InterPro" id="IPR000086">
    <property type="entry name" value="NUDIX_hydrolase_dom"/>
</dbReference>
<dbReference type="SUPFAM" id="SSF55811">
    <property type="entry name" value="Nudix"/>
    <property type="match status" value="1"/>
</dbReference>
<protein>
    <submittedName>
        <fullName evidence="5">ADP compounds hydrolase NudE</fullName>
    </submittedName>
</protein>
<evidence type="ECO:0000256" key="1">
    <source>
        <dbReference type="ARBA" id="ARBA00001946"/>
    </source>
</evidence>
<dbReference type="Pfam" id="PF00293">
    <property type="entry name" value="NUDIX"/>
    <property type="match status" value="1"/>
</dbReference>
<dbReference type="NCBIfam" id="NF008736">
    <property type="entry name" value="PRK11762.1"/>
    <property type="match status" value="1"/>
</dbReference>
<comment type="caution">
    <text evidence="5">The sequence shown here is derived from an EMBL/GenBank/DDBJ whole genome shotgun (WGS) entry which is preliminary data.</text>
</comment>
<dbReference type="InterPro" id="IPR051325">
    <property type="entry name" value="Nudix_hydrolase_domain"/>
</dbReference>
<accession>A0AA37RW96</accession>
<dbReference type="EMBL" id="BSNC01000003">
    <property type="protein sequence ID" value="GLP95912.1"/>
    <property type="molecule type" value="Genomic_DNA"/>
</dbReference>
<dbReference type="PROSITE" id="PS51462">
    <property type="entry name" value="NUDIX"/>
    <property type="match status" value="1"/>
</dbReference>
<dbReference type="PANTHER" id="PTHR21340">
    <property type="entry name" value="DIADENOSINE 5,5-P1,P4-TETRAPHOSPHATE PYROPHOSPHOHYDROLASE MUTT"/>
    <property type="match status" value="1"/>
</dbReference>
<dbReference type="RefSeq" id="WP_095506478.1">
    <property type="nucleotide sequence ID" value="NZ_BSNC01000003.1"/>
</dbReference>
<reference evidence="5" key="1">
    <citation type="journal article" date="2014" name="Int. J. Syst. Evol. Microbiol.">
        <title>Complete genome sequence of Corynebacterium casei LMG S-19264T (=DSM 44701T), isolated from a smear-ripened cheese.</title>
        <authorList>
            <consortium name="US DOE Joint Genome Institute (JGI-PGF)"/>
            <person name="Walter F."/>
            <person name="Albersmeier A."/>
            <person name="Kalinowski J."/>
            <person name="Ruckert C."/>
        </authorList>
    </citation>
    <scope>NUCLEOTIDE SEQUENCE</scope>
    <source>
        <strain evidence="5">NBRC 101628</strain>
    </source>
</reference>
<dbReference type="Proteomes" id="UP001161422">
    <property type="component" value="Unassembled WGS sequence"/>
</dbReference>
<dbReference type="PANTHER" id="PTHR21340:SF0">
    <property type="entry name" value="BIS(5'-NUCLEOSYL)-TETRAPHOSPHATASE [ASYMMETRICAL]"/>
    <property type="match status" value="1"/>
</dbReference>
<sequence length="189" mass="21168">MSDNRKKPEILEAKLVAQSRLFKIEQVHLRFANGAERFYERMRGNRSGAVMIVALQQDGSVLLAQEYCAGTDSYEWGFPKGLIDPGESPAEAANRELQEEMGFGAKRWTELKQVALAPGYFASKMHIFLAEELYSSWLEGDEPEPLGVKTVARADWDQLLDQDDFIESRSVAALMLAQRALAKRALAEG</sequence>
<dbReference type="Gene3D" id="3.90.79.10">
    <property type="entry name" value="Nucleoside Triphosphate Pyrophosphohydrolase"/>
    <property type="match status" value="1"/>
</dbReference>
<comment type="similarity">
    <text evidence="3">Belongs to the Nudix hydrolase family.</text>
</comment>
<dbReference type="InterPro" id="IPR020476">
    <property type="entry name" value="Nudix_hydrolase"/>
</dbReference>
<feature type="domain" description="Nudix hydrolase" evidence="4">
    <location>
        <begin position="44"/>
        <end position="176"/>
    </location>
</feature>
<dbReference type="AlphaFoldDB" id="A0AA37RW96"/>
<dbReference type="FunFam" id="3.90.79.10:FF:000006">
    <property type="entry name" value="ADP compounds hydrolase NudE"/>
    <property type="match status" value="1"/>
</dbReference>
<evidence type="ECO:0000313" key="5">
    <source>
        <dbReference type="EMBL" id="GLP95912.1"/>
    </source>
</evidence>
<evidence type="ECO:0000256" key="2">
    <source>
        <dbReference type="ARBA" id="ARBA00022801"/>
    </source>
</evidence>
<evidence type="ECO:0000256" key="3">
    <source>
        <dbReference type="RuleBase" id="RU003476"/>
    </source>
</evidence>
<dbReference type="GO" id="GO:0006167">
    <property type="term" value="P:AMP biosynthetic process"/>
    <property type="evidence" value="ECO:0007669"/>
    <property type="project" value="TreeGrafter"/>
</dbReference>